<feature type="signal peptide" evidence="1">
    <location>
        <begin position="1"/>
        <end position="27"/>
    </location>
</feature>
<organism evidence="2 3">
    <name type="scientific">Pedobacter cryoconitis</name>
    <dbReference type="NCBI Taxonomy" id="188932"/>
    <lineage>
        <taxon>Bacteria</taxon>
        <taxon>Pseudomonadati</taxon>
        <taxon>Bacteroidota</taxon>
        <taxon>Sphingobacteriia</taxon>
        <taxon>Sphingobacteriales</taxon>
        <taxon>Sphingobacteriaceae</taxon>
        <taxon>Pedobacter</taxon>
    </lineage>
</organism>
<protein>
    <submittedName>
        <fullName evidence="2">Uncharacterized protein</fullName>
    </submittedName>
</protein>
<comment type="caution">
    <text evidence="2">The sequence shown here is derived from an EMBL/GenBank/DDBJ whole genome shotgun (WGS) entry which is preliminary data.</text>
</comment>
<keyword evidence="1" id="KW-0732">Signal</keyword>
<evidence type="ECO:0000313" key="3">
    <source>
        <dbReference type="Proteomes" id="UP000521017"/>
    </source>
</evidence>
<reference evidence="2 3" key="1">
    <citation type="submission" date="2020-08" db="EMBL/GenBank/DDBJ databases">
        <title>Genomic Encyclopedia of Type Strains, Phase IV (KMG-V): Genome sequencing to study the core and pangenomes of soil and plant-associated prokaryotes.</title>
        <authorList>
            <person name="Whitman W."/>
        </authorList>
    </citation>
    <scope>NUCLEOTIDE SEQUENCE [LARGE SCALE GENOMIC DNA]</scope>
    <source>
        <strain evidence="2 3">M2T3</strain>
    </source>
</reference>
<gene>
    <name evidence="2" type="ORF">HDF25_002591</name>
</gene>
<evidence type="ECO:0000313" key="2">
    <source>
        <dbReference type="EMBL" id="MBB6500443.1"/>
    </source>
</evidence>
<sequence>MKKFTISLKICSFTLLCAVFLSFSSYGPTEEEAVYVQQKLYNHYNAEVSGKSIKKYELHVTNTGFCRYKCFLNSGKIEYFSFNLLKYKEIDYAGTTQTGTLILRTKGDDVIVQTYNDSKGEDVDSMSTFMVIPLKNIEPEELNDLAEKFQRMSEKLHQ</sequence>
<dbReference type="RefSeq" id="WP_184625246.1">
    <property type="nucleotide sequence ID" value="NZ_JACHCC010000006.1"/>
</dbReference>
<evidence type="ECO:0000256" key="1">
    <source>
        <dbReference type="SAM" id="SignalP"/>
    </source>
</evidence>
<name>A0A7X0J3J0_9SPHI</name>
<dbReference type="Proteomes" id="UP000521017">
    <property type="component" value="Unassembled WGS sequence"/>
</dbReference>
<dbReference type="AlphaFoldDB" id="A0A7X0J3J0"/>
<proteinExistence type="predicted"/>
<accession>A0A7X0J3J0</accession>
<dbReference type="EMBL" id="JACHCC010000006">
    <property type="protein sequence ID" value="MBB6500443.1"/>
    <property type="molecule type" value="Genomic_DNA"/>
</dbReference>
<feature type="chain" id="PRO_5030509224" evidence="1">
    <location>
        <begin position="28"/>
        <end position="158"/>
    </location>
</feature>